<dbReference type="EMBL" id="CM035428">
    <property type="protein sequence ID" value="KAH7301593.1"/>
    <property type="molecule type" value="Genomic_DNA"/>
</dbReference>
<dbReference type="GO" id="GO:0071555">
    <property type="term" value="P:cell wall organization"/>
    <property type="evidence" value="ECO:0007669"/>
    <property type="project" value="UniProtKB-UniRule"/>
</dbReference>
<keyword evidence="6" id="KW-1133">Transmembrane helix</keyword>
<keyword evidence="6" id="KW-0812">Transmembrane</keyword>
<feature type="transmembrane region" description="Helical" evidence="6">
    <location>
        <begin position="21"/>
        <end position="41"/>
    </location>
</feature>
<evidence type="ECO:0000256" key="1">
    <source>
        <dbReference type="ARBA" id="ARBA00010481"/>
    </source>
</evidence>
<comment type="caution">
    <text evidence="7">The sequence shown here is derived from an EMBL/GenBank/DDBJ whole genome shotgun (WGS) entry which is preliminary data.</text>
</comment>
<dbReference type="Pfam" id="PF03254">
    <property type="entry name" value="XG_FTase"/>
    <property type="match status" value="1"/>
</dbReference>
<keyword evidence="6" id="KW-0472">Membrane</keyword>
<dbReference type="Proteomes" id="UP000825935">
    <property type="component" value="Chromosome 23"/>
</dbReference>
<keyword evidence="3 6" id="KW-0808">Transferase</keyword>
<keyword evidence="8" id="KW-1185">Reference proteome</keyword>
<dbReference type="GO" id="GO:0008107">
    <property type="term" value="F:galactoside 2-alpha-L-fucosyltransferase activity"/>
    <property type="evidence" value="ECO:0007669"/>
    <property type="project" value="InterPro"/>
</dbReference>
<keyword evidence="5 6" id="KW-0961">Cell wall biogenesis/degradation</keyword>
<dbReference type="OMA" id="IYVETHE"/>
<dbReference type="InterPro" id="IPR004938">
    <property type="entry name" value="XG_FTase"/>
</dbReference>
<reference evidence="7 8" key="1">
    <citation type="submission" date="2021-08" db="EMBL/GenBank/DDBJ databases">
        <title>WGS assembly of Ceratopteris richardii.</title>
        <authorList>
            <person name="Marchant D.B."/>
            <person name="Chen G."/>
            <person name="Jenkins J."/>
            <person name="Shu S."/>
            <person name="Leebens-Mack J."/>
            <person name="Grimwood J."/>
            <person name="Schmutz J."/>
            <person name="Soltis P."/>
            <person name="Soltis D."/>
            <person name="Chen Z.-H."/>
        </authorList>
    </citation>
    <scope>NUCLEOTIDE SEQUENCE [LARGE SCALE GENOMIC DNA]</scope>
    <source>
        <strain evidence="7">Whitten #5841</strain>
        <tissue evidence="7">Leaf</tissue>
    </source>
</reference>
<sequence>MGITQLYFKMKKGTSKQHHRLILATAIFAVFIVISAVFMFVTEELVLSVWTTIHNLEVHDALRKQNNGVPSSVIPPLNSHPTCLSRSQQYLYRKSSHLSAVPESLRQAWSSYADMQKSCFHGNWTELFLNKHGPASSRPDSCRYLVFIEGREGLGNLLLSLTTAFTFAMATNRTLLIDSRGNVAKLLCEPFPETSWVLPTEFPYNLITDCPRLFSFQHNTTNASCVSLNLQHNITSPDKEFFCEDSFADLKHVTWVAWTSNQYFVTNLLLIPSFWQRMHPMMVEGRFFTYVSSLLLLPENKTWSLIVRQLWSYLSAAELRVGIQVRLHGRKDLAQFEPGVDTKIMDCLLRYGLLPSLSEYENSTEMHRVQSRKMSDGKKPVDILLLLTSLQGKYSQVMRDRFMEMPTESFQTVQVHSVSQLGRQDKGFQQAQLAFVEMWLLSFCDFLATSEYSTFGYIAQGLADLHPYILTLKSSHNPSSCMVGQSSEPCTHYPKVPTCLRKDSALSPAHKDWIRVYLRMCQDQPSGWQLVQPDAGGDAVPMEFL</sequence>
<dbReference type="GO" id="GO:0009969">
    <property type="term" value="P:xyloglucan biosynthetic process"/>
    <property type="evidence" value="ECO:0007669"/>
    <property type="project" value="TreeGrafter"/>
</dbReference>
<dbReference type="Gene3D" id="3.40.50.11350">
    <property type="match status" value="1"/>
</dbReference>
<dbReference type="EC" id="2.4.1.-" evidence="6"/>
<dbReference type="AlphaFoldDB" id="A0A8T2S1S0"/>
<organism evidence="7 8">
    <name type="scientific">Ceratopteris richardii</name>
    <name type="common">Triangle waterfern</name>
    <dbReference type="NCBI Taxonomy" id="49495"/>
    <lineage>
        <taxon>Eukaryota</taxon>
        <taxon>Viridiplantae</taxon>
        <taxon>Streptophyta</taxon>
        <taxon>Embryophyta</taxon>
        <taxon>Tracheophyta</taxon>
        <taxon>Polypodiopsida</taxon>
        <taxon>Polypodiidae</taxon>
        <taxon>Polypodiales</taxon>
        <taxon>Pteridineae</taxon>
        <taxon>Pteridaceae</taxon>
        <taxon>Parkerioideae</taxon>
        <taxon>Ceratopteris</taxon>
    </lineage>
</organism>
<accession>A0A8T2S1S0</accession>
<evidence type="ECO:0000313" key="7">
    <source>
        <dbReference type="EMBL" id="KAH7301593.1"/>
    </source>
</evidence>
<keyword evidence="4" id="KW-0325">Glycoprotein</keyword>
<comment type="subcellular location">
    <subcellularLocation>
        <location evidence="6">Golgi apparatus</location>
        <location evidence="6">Golgi stack membrane</location>
        <topology evidence="6">Single-pass type II membrane protein</topology>
    </subcellularLocation>
</comment>
<dbReference type="OrthoDB" id="428346at2759"/>
<evidence type="ECO:0000256" key="3">
    <source>
        <dbReference type="ARBA" id="ARBA00022679"/>
    </source>
</evidence>
<proteinExistence type="inferred from homology"/>
<evidence type="ECO:0000256" key="5">
    <source>
        <dbReference type="ARBA" id="ARBA00023316"/>
    </source>
</evidence>
<evidence type="ECO:0000313" key="8">
    <source>
        <dbReference type="Proteomes" id="UP000825935"/>
    </source>
</evidence>
<evidence type="ECO:0000256" key="2">
    <source>
        <dbReference type="ARBA" id="ARBA00022676"/>
    </source>
</evidence>
<dbReference type="PANTHER" id="PTHR31889">
    <property type="entry name" value="FUCOSYLTRANSFERASE 2-RELATED"/>
    <property type="match status" value="1"/>
</dbReference>
<dbReference type="GO" id="GO:0032580">
    <property type="term" value="C:Golgi cisterna membrane"/>
    <property type="evidence" value="ECO:0007669"/>
    <property type="project" value="UniProtKB-SubCell"/>
</dbReference>
<evidence type="ECO:0000256" key="4">
    <source>
        <dbReference type="ARBA" id="ARBA00023180"/>
    </source>
</evidence>
<comment type="similarity">
    <text evidence="1 6">Belongs to the glycosyltransferase 37 family.</text>
</comment>
<dbReference type="PANTHER" id="PTHR31889:SF85">
    <property type="entry name" value="FUCOSYLTRANSFERASE"/>
    <property type="match status" value="1"/>
</dbReference>
<keyword evidence="2 6" id="KW-0328">Glycosyltransferase</keyword>
<dbReference type="Gene3D" id="3.40.50.11340">
    <property type="match status" value="1"/>
</dbReference>
<comment type="function">
    <text evidence="6">May be involved in cell wall biosynthesis.</text>
</comment>
<evidence type="ECO:0000256" key="6">
    <source>
        <dbReference type="RuleBase" id="RU367004"/>
    </source>
</evidence>
<keyword evidence="6" id="KW-0333">Golgi apparatus</keyword>
<gene>
    <name evidence="7" type="ORF">KP509_23G033400</name>
</gene>
<protein>
    <recommendedName>
        <fullName evidence="6">Fucosyltransferase</fullName>
        <ecNumber evidence="6">2.4.1.-</ecNumber>
    </recommendedName>
</protein>
<dbReference type="GO" id="GO:0042546">
    <property type="term" value="P:cell wall biogenesis"/>
    <property type="evidence" value="ECO:0007669"/>
    <property type="project" value="InterPro"/>
</dbReference>
<name>A0A8T2S1S0_CERRI</name>